<feature type="region of interest" description="Disordered" evidence="1">
    <location>
        <begin position="1"/>
        <end position="43"/>
    </location>
</feature>
<dbReference type="AlphaFoldDB" id="A0A9P6TI74"/>
<feature type="non-terminal residue" evidence="2">
    <location>
        <position position="1"/>
    </location>
</feature>
<sequence length="233" mass="25489">FGIDRSKLPKTPQKPSRNLLRSSPKSPAEIWESNASAEPTGASKKIRLTAHSANLTHPDLDVTADNPILEPSQQVPDILRKQRVSDLVREEKVENLPVVLNKPKDFLLQLFKGSKSKLTAEQLIAGDIKTRPPPASSPENTNAMSAELQAEMASMTDNIDQLHILQHTVASRPAPPRPAPNDKPKTYAGTTRSKSRGQQLNNHPSKPAIQAQAITKKPTTTVLPQHFPVLVLS</sequence>
<organism evidence="2 3">
    <name type="scientific">Cronartium quercuum f. sp. fusiforme G11</name>
    <dbReference type="NCBI Taxonomy" id="708437"/>
    <lineage>
        <taxon>Eukaryota</taxon>
        <taxon>Fungi</taxon>
        <taxon>Dikarya</taxon>
        <taxon>Basidiomycota</taxon>
        <taxon>Pucciniomycotina</taxon>
        <taxon>Pucciniomycetes</taxon>
        <taxon>Pucciniales</taxon>
        <taxon>Coleosporiaceae</taxon>
        <taxon>Cronartium</taxon>
    </lineage>
</organism>
<dbReference type="EMBL" id="MU167208">
    <property type="protein sequence ID" value="KAG0152470.1"/>
    <property type="molecule type" value="Genomic_DNA"/>
</dbReference>
<reference evidence="2" key="1">
    <citation type="submission" date="2013-11" db="EMBL/GenBank/DDBJ databases">
        <title>Genome sequence of the fusiform rust pathogen reveals effectors for host alternation and coevolution with pine.</title>
        <authorList>
            <consortium name="DOE Joint Genome Institute"/>
            <person name="Smith K."/>
            <person name="Pendleton A."/>
            <person name="Kubisiak T."/>
            <person name="Anderson C."/>
            <person name="Salamov A."/>
            <person name="Aerts A."/>
            <person name="Riley R."/>
            <person name="Clum A."/>
            <person name="Lindquist E."/>
            <person name="Ence D."/>
            <person name="Campbell M."/>
            <person name="Kronenberg Z."/>
            <person name="Feau N."/>
            <person name="Dhillon B."/>
            <person name="Hamelin R."/>
            <person name="Burleigh J."/>
            <person name="Smith J."/>
            <person name="Yandell M."/>
            <person name="Nelson C."/>
            <person name="Grigoriev I."/>
            <person name="Davis J."/>
        </authorList>
    </citation>
    <scope>NUCLEOTIDE SEQUENCE</scope>
    <source>
        <strain evidence="2">G11</strain>
    </source>
</reference>
<keyword evidence="3" id="KW-1185">Reference proteome</keyword>
<accession>A0A9P6TI74</accession>
<name>A0A9P6TI74_9BASI</name>
<feature type="compositionally biased region" description="Polar residues" evidence="1">
    <location>
        <begin position="188"/>
        <end position="204"/>
    </location>
</feature>
<feature type="region of interest" description="Disordered" evidence="1">
    <location>
        <begin position="168"/>
        <end position="220"/>
    </location>
</feature>
<proteinExistence type="predicted"/>
<comment type="caution">
    <text evidence="2">The sequence shown here is derived from an EMBL/GenBank/DDBJ whole genome shotgun (WGS) entry which is preliminary data.</text>
</comment>
<evidence type="ECO:0000256" key="1">
    <source>
        <dbReference type="SAM" id="MobiDB-lite"/>
    </source>
</evidence>
<gene>
    <name evidence="2" type="ORF">CROQUDRAFT_85571</name>
</gene>
<feature type="compositionally biased region" description="Polar residues" evidence="1">
    <location>
        <begin position="13"/>
        <end position="25"/>
    </location>
</feature>
<evidence type="ECO:0000313" key="3">
    <source>
        <dbReference type="Proteomes" id="UP000886653"/>
    </source>
</evidence>
<evidence type="ECO:0000313" key="2">
    <source>
        <dbReference type="EMBL" id="KAG0152470.1"/>
    </source>
</evidence>
<protein>
    <submittedName>
        <fullName evidence="2">Uncharacterized protein</fullName>
    </submittedName>
</protein>
<dbReference type="Proteomes" id="UP000886653">
    <property type="component" value="Unassembled WGS sequence"/>
</dbReference>